<protein>
    <submittedName>
        <fullName evidence="2">Uncharacterized protein</fullName>
    </submittedName>
</protein>
<comment type="caution">
    <text evidence="2">The sequence shown here is derived from an EMBL/GenBank/DDBJ whole genome shotgun (WGS) entry which is preliminary data.</text>
</comment>
<reference evidence="2 3" key="1">
    <citation type="journal article" date="2023" name="Plants (Basel)">
        <title>Bridging the Gap: Combining Genomics and Transcriptomics Approaches to Understand Stylosanthes scabra, an Orphan Legume from the Brazilian Caatinga.</title>
        <authorList>
            <person name="Ferreira-Neto J.R.C."/>
            <person name="da Silva M.D."/>
            <person name="Binneck E."/>
            <person name="de Melo N.F."/>
            <person name="da Silva R.H."/>
            <person name="de Melo A.L.T.M."/>
            <person name="Pandolfi V."/>
            <person name="Bustamante F.O."/>
            <person name="Brasileiro-Vidal A.C."/>
            <person name="Benko-Iseppon A.M."/>
        </authorList>
    </citation>
    <scope>NUCLEOTIDE SEQUENCE [LARGE SCALE GENOMIC DNA]</scope>
    <source>
        <tissue evidence="2">Leaves</tissue>
    </source>
</reference>
<feature type="non-terminal residue" evidence="2">
    <location>
        <position position="259"/>
    </location>
</feature>
<sequence>MFRWYEGMHADMQQFSKWFQAYVNDPANGVTNPLLLNLAFGPNLEYTSWTQMKVNGMKFQTNGNSRGRTTDNTGVYLKGDAGQAEVLVQEEAYQNTEEISVRLINETEIPQTLTSLDGEVDIVNTQPPHPESDAEDMTRGDRDRGRGDRGRGTGRSGRPRKRTGIPLDLGEPDAGTSARPVAPTPAPVEGEQEDIALEEELARQAGRIYLRWDGGNCWNKVRKGTTKISWVFYNYYREFVPRFSMASDEMVRFWWDRWS</sequence>
<dbReference type="EMBL" id="JASCZI010126068">
    <property type="protein sequence ID" value="MED6166393.1"/>
    <property type="molecule type" value="Genomic_DNA"/>
</dbReference>
<name>A0ABU6V263_9FABA</name>
<accession>A0ABU6V263</accession>
<evidence type="ECO:0000313" key="3">
    <source>
        <dbReference type="Proteomes" id="UP001341840"/>
    </source>
</evidence>
<proteinExistence type="predicted"/>
<dbReference type="Proteomes" id="UP001341840">
    <property type="component" value="Unassembled WGS sequence"/>
</dbReference>
<evidence type="ECO:0000313" key="2">
    <source>
        <dbReference type="EMBL" id="MED6166393.1"/>
    </source>
</evidence>
<feature type="region of interest" description="Disordered" evidence="1">
    <location>
        <begin position="114"/>
        <end position="188"/>
    </location>
</feature>
<organism evidence="2 3">
    <name type="scientific">Stylosanthes scabra</name>
    <dbReference type="NCBI Taxonomy" id="79078"/>
    <lineage>
        <taxon>Eukaryota</taxon>
        <taxon>Viridiplantae</taxon>
        <taxon>Streptophyta</taxon>
        <taxon>Embryophyta</taxon>
        <taxon>Tracheophyta</taxon>
        <taxon>Spermatophyta</taxon>
        <taxon>Magnoliopsida</taxon>
        <taxon>eudicotyledons</taxon>
        <taxon>Gunneridae</taxon>
        <taxon>Pentapetalae</taxon>
        <taxon>rosids</taxon>
        <taxon>fabids</taxon>
        <taxon>Fabales</taxon>
        <taxon>Fabaceae</taxon>
        <taxon>Papilionoideae</taxon>
        <taxon>50 kb inversion clade</taxon>
        <taxon>dalbergioids sensu lato</taxon>
        <taxon>Dalbergieae</taxon>
        <taxon>Pterocarpus clade</taxon>
        <taxon>Stylosanthes</taxon>
    </lineage>
</organism>
<evidence type="ECO:0000256" key="1">
    <source>
        <dbReference type="SAM" id="MobiDB-lite"/>
    </source>
</evidence>
<gene>
    <name evidence="2" type="ORF">PIB30_108817</name>
</gene>
<keyword evidence="3" id="KW-1185">Reference proteome</keyword>
<feature type="compositionally biased region" description="Basic and acidic residues" evidence="1">
    <location>
        <begin position="130"/>
        <end position="151"/>
    </location>
</feature>